<feature type="compositionally biased region" description="Basic and acidic residues" evidence="1">
    <location>
        <begin position="63"/>
        <end position="74"/>
    </location>
</feature>
<evidence type="ECO:0000313" key="2">
    <source>
        <dbReference type="EMBL" id="TYR49410.1"/>
    </source>
</evidence>
<dbReference type="Proteomes" id="UP000323242">
    <property type="component" value="Unassembled WGS sequence"/>
</dbReference>
<evidence type="ECO:0000313" key="3">
    <source>
        <dbReference type="Proteomes" id="UP000323242"/>
    </source>
</evidence>
<proteinExistence type="predicted"/>
<dbReference type="RefSeq" id="WP_148904812.1">
    <property type="nucleotide sequence ID" value="NZ_VSZQ01000280.1"/>
</dbReference>
<sequence>MDRISLTWEAALADPPAAAALLRGLEEQAEAYIVRSRTLRQWLENVPPFSAMGTFLPTTAPDDDTHPSDPHDGTAPDGQSSRARSDERPAGTPPASAGPEDAGDASAQSTAPSGGPEAGSSETPDGEGDEESSGFVPPPRAPTGDQDPTPPPRRDESSDGRDKEPAAEPLTLYARVEAVLESFRPGAPLTVRSVAMEIGHQNLRSLRPVLDRMAEQGLLVKTELHPRAVVYHRPESAGAQAREATMF</sequence>
<feature type="region of interest" description="Disordered" evidence="1">
    <location>
        <begin position="53"/>
        <end position="170"/>
    </location>
</feature>
<dbReference type="AlphaFoldDB" id="A0A5D4IDZ1"/>
<protein>
    <submittedName>
        <fullName evidence="2">Uncharacterized protein</fullName>
    </submittedName>
</protein>
<name>A0A5D4IDZ1_9ACTN</name>
<gene>
    <name evidence="2" type="ORF">FY004_33505</name>
</gene>
<dbReference type="EMBL" id="VSZQ01000280">
    <property type="protein sequence ID" value="TYR49410.1"/>
    <property type="molecule type" value="Genomic_DNA"/>
</dbReference>
<evidence type="ECO:0000256" key="1">
    <source>
        <dbReference type="SAM" id="MobiDB-lite"/>
    </source>
</evidence>
<reference evidence="2 3" key="1">
    <citation type="submission" date="2019-08" db="EMBL/GenBank/DDBJ databases">
        <title>Draft genome for granaticin producer strain Streptomyces parvus C05.</title>
        <authorList>
            <person name="Gonzalez-Pimentel J.L."/>
        </authorList>
    </citation>
    <scope>NUCLEOTIDE SEQUENCE [LARGE SCALE GENOMIC DNA]</scope>
    <source>
        <strain evidence="2 3">C05</strain>
    </source>
</reference>
<keyword evidence="3" id="KW-1185">Reference proteome</keyword>
<accession>A0A5D4IDZ1</accession>
<feature type="compositionally biased region" description="Basic and acidic residues" evidence="1">
    <location>
        <begin position="152"/>
        <end position="166"/>
    </location>
</feature>
<organism evidence="2 3">
    <name type="scientific">Streptomyces parvus</name>
    <dbReference type="NCBI Taxonomy" id="66428"/>
    <lineage>
        <taxon>Bacteria</taxon>
        <taxon>Bacillati</taxon>
        <taxon>Actinomycetota</taxon>
        <taxon>Actinomycetes</taxon>
        <taxon>Kitasatosporales</taxon>
        <taxon>Streptomycetaceae</taxon>
        <taxon>Streptomyces</taxon>
    </lineage>
</organism>
<comment type="caution">
    <text evidence="2">The sequence shown here is derived from an EMBL/GenBank/DDBJ whole genome shotgun (WGS) entry which is preliminary data.</text>
</comment>